<keyword evidence="13" id="KW-0547">Nucleotide-binding</keyword>
<accession>A0AAW9HEH0</accession>
<proteinExistence type="inferred from homology"/>
<evidence type="ECO:0000256" key="13">
    <source>
        <dbReference type="PIRSR" id="PIRSR025648-1"/>
    </source>
</evidence>
<evidence type="ECO:0000313" key="15">
    <source>
        <dbReference type="EMBL" id="MDY5141364.1"/>
    </source>
</evidence>
<dbReference type="PIRSF" id="PIRSF025648">
    <property type="entry name" value="DDH"/>
    <property type="match status" value="1"/>
</dbReference>
<evidence type="ECO:0000256" key="4">
    <source>
        <dbReference type="ARBA" id="ARBA00012080"/>
    </source>
</evidence>
<evidence type="ECO:0000256" key="6">
    <source>
        <dbReference type="ARBA" id="ARBA00022605"/>
    </source>
</evidence>
<comment type="subunit">
    <text evidence="3 12">Homodimer.</text>
</comment>
<protein>
    <recommendedName>
        <fullName evidence="5 12">Meso-diaminopimelate D-dehydrogenase</fullName>
        <shortName evidence="12">DAPDH</shortName>
        <shortName evidence="12">Meso-DAP dehydrogenase</shortName>
        <ecNumber evidence="4 12">1.4.1.16</ecNumber>
    </recommendedName>
</protein>
<dbReference type="Proteomes" id="UP001288320">
    <property type="component" value="Unassembled WGS sequence"/>
</dbReference>
<feature type="binding site" evidence="13">
    <location>
        <position position="176"/>
    </location>
    <ligand>
        <name>substrate</name>
    </ligand>
</feature>
<dbReference type="Gene3D" id="3.40.50.720">
    <property type="entry name" value="NAD(P)-binding Rossmann-like Domain"/>
    <property type="match status" value="1"/>
</dbReference>
<feature type="binding site" evidence="13">
    <location>
        <begin position="11"/>
        <end position="14"/>
    </location>
    <ligand>
        <name>NADP(+)</name>
        <dbReference type="ChEBI" id="CHEBI:58349"/>
    </ligand>
</feature>
<feature type="binding site" evidence="13">
    <location>
        <position position="203"/>
    </location>
    <ligand>
        <name>substrate</name>
    </ligand>
</feature>
<dbReference type="RefSeq" id="WP_101595579.1">
    <property type="nucleotide sequence ID" value="NZ_CAUPFC010000028.1"/>
</dbReference>
<dbReference type="GO" id="GO:0047850">
    <property type="term" value="F:diaminopimelate dehydrogenase activity"/>
    <property type="evidence" value="ECO:0007669"/>
    <property type="project" value="UniProtKB-UniRule"/>
</dbReference>
<evidence type="ECO:0000256" key="5">
    <source>
        <dbReference type="ARBA" id="ARBA00021654"/>
    </source>
</evidence>
<keyword evidence="17" id="KW-1185">Reference proteome</keyword>
<evidence type="ECO:0000313" key="16">
    <source>
        <dbReference type="EMBL" id="MDY5146966.1"/>
    </source>
</evidence>
<dbReference type="Proteomes" id="UP001284901">
    <property type="component" value="Unassembled WGS sequence"/>
</dbReference>
<comment type="catalytic activity">
    <reaction evidence="11 12">
        <text>meso-2,6-diaminopimelate + NADP(+) + H2O = (S)-2-amino-6-oxoheptanedioate + NH4(+) + NADPH + H(+)</text>
        <dbReference type="Rhea" id="RHEA:13561"/>
        <dbReference type="ChEBI" id="CHEBI:15377"/>
        <dbReference type="ChEBI" id="CHEBI:15378"/>
        <dbReference type="ChEBI" id="CHEBI:28938"/>
        <dbReference type="ChEBI" id="CHEBI:57783"/>
        <dbReference type="ChEBI" id="CHEBI:57791"/>
        <dbReference type="ChEBI" id="CHEBI:58349"/>
        <dbReference type="ChEBI" id="CHEBI:58556"/>
        <dbReference type="EC" id="1.4.1.16"/>
    </reaction>
</comment>
<organism evidence="15 18">
    <name type="scientific">Actinotignum timonense</name>
    <dbReference type="NCBI Taxonomy" id="1870995"/>
    <lineage>
        <taxon>Bacteria</taxon>
        <taxon>Bacillati</taxon>
        <taxon>Actinomycetota</taxon>
        <taxon>Actinomycetes</taxon>
        <taxon>Actinomycetales</taxon>
        <taxon>Actinomycetaceae</taxon>
        <taxon>Actinotignum</taxon>
    </lineage>
</organism>
<dbReference type="AlphaFoldDB" id="A0AAW9HEH0"/>
<keyword evidence="9 12" id="KW-0560">Oxidoreductase</keyword>
<dbReference type="EMBL" id="JAWNFY010000024">
    <property type="protein sequence ID" value="MDY5146966.1"/>
    <property type="molecule type" value="Genomic_DNA"/>
</dbReference>
<dbReference type="Pfam" id="PF16654">
    <property type="entry name" value="DAPDH_C"/>
    <property type="match status" value="1"/>
</dbReference>
<dbReference type="NCBIfam" id="TIGR01921">
    <property type="entry name" value="DAP-DH"/>
    <property type="match status" value="1"/>
</dbReference>
<keyword evidence="7 12" id="KW-0521">NADP</keyword>
<dbReference type="GO" id="GO:0009089">
    <property type="term" value="P:lysine biosynthetic process via diaminopimelate"/>
    <property type="evidence" value="ECO:0007669"/>
    <property type="project" value="UniProtKB-UniRule"/>
</dbReference>
<keyword evidence="6 12" id="KW-0028">Amino-acid biosynthesis</keyword>
<evidence type="ECO:0000256" key="9">
    <source>
        <dbReference type="ARBA" id="ARBA00023002"/>
    </source>
</evidence>
<evidence type="ECO:0000256" key="12">
    <source>
        <dbReference type="PIRNR" id="PIRNR025648"/>
    </source>
</evidence>
<feature type="binding site" evidence="13">
    <location>
        <begin position="124"/>
        <end position="128"/>
    </location>
    <ligand>
        <name>NADP(+)</name>
        <dbReference type="ChEBI" id="CHEBI:58349"/>
    </ligand>
</feature>
<evidence type="ECO:0000256" key="3">
    <source>
        <dbReference type="ARBA" id="ARBA00011738"/>
    </source>
</evidence>
<evidence type="ECO:0000256" key="7">
    <source>
        <dbReference type="ARBA" id="ARBA00022857"/>
    </source>
</evidence>
<keyword evidence="8 12" id="KW-0220">Diaminopimelate biosynthesis</keyword>
<dbReference type="EMBL" id="JAWNFV010000021">
    <property type="protein sequence ID" value="MDY5141364.1"/>
    <property type="molecule type" value="Genomic_DNA"/>
</dbReference>
<gene>
    <name evidence="15" type="ORF">R6G74_08615</name>
    <name evidence="16" type="ORF">R6P33_08060</name>
</gene>
<evidence type="ECO:0000313" key="18">
    <source>
        <dbReference type="Proteomes" id="UP001288320"/>
    </source>
</evidence>
<sequence>MTHARIAINGYGNLGRGVEQALSLAPDLELVGVFTRREGVMTASGPAFPAAELTDPQLRARWAGKIDVVINCGGSKSDLDTQTPLVASGFNVVDSFDTHARIPAHFEQVDDAARAAGTLALISAGWDPGLFSLQRLLAEAVLPAGHSETFWGPGLSQGHSDAVRRVPGVKNAVQYTVPKEQVRAAALAGQTEGQLSAGDKHRRIVYVVLESGADPEVVRQAIVTMPNYFAEYETEVHVISEEEFAAEHTGMAHGGDVIRHGTTSPGTSHALHFNLALDSNPEFTGSVLVACARAVARMHARGERGAVTLFDVPPALLHPASAAQLRADLL</sequence>
<keyword evidence="10 12" id="KW-0457">Lysine biosynthesis</keyword>
<dbReference type="SUPFAM" id="SSF55347">
    <property type="entry name" value="Glyceraldehyde-3-phosphate dehydrogenase-like, C-terminal domain"/>
    <property type="match status" value="1"/>
</dbReference>
<feature type="binding site" evidence="13">
    <location>
        <position position="151"/>
    </location>
    <ligand>
        <name>substrate</name>
    </ligand>
</feature>
<feature type="binding site" evidence="13">
    <location>
        <position position="253"/>
    </location>
    <ligand>
        <name>substrate</name>
    </ligand>
</feature>
<evidence type="ECO:0000256" key="8">
    <source>
        <dbReference type="ARBA" id="ARBA00022915"/>
    </source>
</evidence>
<feature type="domain" description="Meso-diaminopimelate D-dehydrogenase C-terminal" evidence="14">
    <location>
        <begin position="125"/>
        <end position="279"/>
    </location>
</feature>
<evidence type="ECO:0000256" key="10">
    <source>
        <dbReference type="ARBA" id="ARBA00023154"/>
    </source>
</evidence>
<dbReference type="SUPFAM" id="SSF51735">
    <property type="entry name" value="NAD(P)-binding Rossmann-fold domains"/>
    <property type="match status" value="1"/>
</dbReference>
<dbReference type="GO" id="GO:0019877">
    <property type="term" value="P:diaminopimelate biosynthetic process"/>
    <property type="evidence" value="ECO:0007669"/>
    <property type="project" value="UniProtKB-UniRule"/>
</dbReference>
<feature type="binding site" evidence="13">
    <location>
        <begin position="35"/>
        <end position="37"/>
    </location>
    <ligand>
        <name>NADP(+)</name>
        <dbReference type="ChEBI" id="CHEBI:58349"/>
    </ligand>
</feature>
<comment type="caution">
    <text evidence="15">The sequence shown here is derived from an EMBL/GenBank/DDBJ whole genome shotgun (WGS) entry which is preliminary data.</text>
</comment>
<evidence type="ECO:0000256" key="1">
    <source>
        <dbReference type="ARBA" id="ARBA00004896"/>
    </source>
</evidence>
<dbReference type="Gene3D" id="3.30.360.10">
    <property type="entry name" value="Dihydrodipicolinate Reductase, domain 2"/>
    <property type="match status" value="1"/>
</dbReference>
<dbReference type="GO" id="GO:0000166">
    <property type="term" value="F:nucleotide binding"/>
    <property type="evidence" value="ECO:0007669"/>
    <property type="project" value="UniProtKB-KW"/>
</dbReference>
<evidence type="ECO:0000313" key="17">
    <source>
        <dbReference type="Proteomes" id="UP001284901"/>
    </source>
</evidence>
<dbReference type="CDD" id="cd02270">
    <property type="entry name" value="meso-DAPDH_N"/>
    <property type="match status" value="1"/>
</dbReference>
<feature type="binding site" evidence="13">
    <location>
        <position position="280"/>
    </location>
    <ligand>
        <name>substrate</name>
    </ligand>
</feature>
<evidence type="ECO:0000256" key="11">
    <source>
        <dbReference type="ARBA" id="ARBA00052023"/>
    </source>
</evidence>
<dbReference type="EC" id="1.4.1.16" evidence="4 12"/>
<dbReference type="InterPro" id="IPR032094">
    <property type="entry name" value="Meso-DAP_DH_C"/>
</dbReference>
<feature type="binding site" evidence="13">
    <location>
        <begin position="95"/>
        <end position="97"/>
    </location>
    <ligand>
        <name>NADP(+)</name>
        <dbReference type="ChEBI" id="CHEBI:58349"/>
    </ligand>
</feature>
<comment type="pathway">
    <text evidence="1 12">Amino-acid biosynthesis; L-lysine biosynthesis via DAP pathway; DL-2,6-diaminopimelate from (S)-tetrahydrodipicolinate: step 1/1.</text>
</comment>
<evidence type="ECO:0000259" key="14">
    <source>
        <dbReference type="Pfam" id="PF16654"/>
    </source>
</evidence>
<dbReference type="InterPro" id="IPR036291">
    <property type="entry name" value="NAD(P)-bd_dom_sf"/>
</dbReference>
<dbReference type="GeneID" id="92813186"/>
<comment type="similarity">
    <text evidence="2 12">Belongs to the diaminopimelate dehydrogenase family.</text>
</comment>
<evidence type="ECO:0000256" key="2">
    <source>
        <dbReference type="ARBA" id="ARBA00007442"/>
    </source>
</evidence>
<reference evidence="15 17" key="1">
    <citation type="submission" date="2023-10" db="EMBL/GenBank/DDBJ databases">
        <title>Whole Genome based description of the genera Actinobaculum and Actinotignum reveals a complex phylogenetic relationship within the species included in the genus Actinotignum.</title>
        <authorList>
            <person name="Jensen C.S."/>
            <person name="Dargis R."/>
            <person name="Kemp M."/>
            <person name="Christensen J.J."/>
        </authorList>
    </citation>
    <scope>NUCLEOTIDE SEQUENCE</scope>
    <source>
        <strain evidence="16 17">SLA_B089</strain>
        <strain evidence="15">SLA_B245</strain>
    </source>
</reference>
<name>A0AAW9HEH0_9ACTO</name>
<feature type="binding site" evidence="13">
    <location>
        <begin position="72"/>
        <end position="75"/>
    </location>
    <ligand>
        <name>NADP(+)</name>
        <dbReference type="ChEBI" id="CHEBI:58349"/>
    </ligand>
</feature>
<comment type="function">
    <text evidence="12">Catalyzes the reversible NADPH-dependent reductive amination of L-2-amino-6-oxopimelate, the acyclic form of L-tetrahydrodipicolinate, to generate the meso compound, D,L-2,6-diaminopimelate.</text>
</comment>
<dbReference type="InterPro" id="IPR010190">
    <property type="entry name" value="Diaminopimelate_DH_Ddh"/>
</dbReference>